<name>A0A399RD44_9PROT</name>
<sequence length="392" mass="42459">MTKETKMAGTDVKSLAADMMAAFEAYKEANDARMAEIESKGVADTLLDEKLKKIDRRLDQLSLKAARPADGAPASEADGERSQAWSRYLRTGDESGLSRLDMKAFSAGTDDQGGYTAPPELDRLIEARLMQASPMRQIASVRQTSAGVYRKPVSLGVGAAWAGEEDARTQSTTAGLSLLEFPAGELYSMPAATQTLLEDSYADIDEWLADEVEAAFSIQESAAFVSGDGDGKPKGFLDYTIVAEASHAWGQIGSVAGDFTAADAGDQIIDLIQTPKSQFRSNGRFAMNRRTVAAVRKLKDADGRYLWRPGMNGEAQTIFGYPVTELEDMPDIGTGNAAIAFGDFRRGYLIADRQGARVLRDPYSAKPYVLFYTTKRVGGGVQNFDAIKVMVF</sequence>
<dbReference type="EMBL" id="QWFX01000013">
    <property type="protein sequence ID" value="RIJ28504.1"/>
    <property type="molecule type" value="Genomic_DNA"/>
</dbReference>
<dbReference type="NCBIfam" id="TIGR01554">
    <property type="entry name" value="major_cap_HK97"/>
    <property type="match status" value="1"/>
</dbReference>
<dbReference type="Pfam" id="PF05065">
    <property type="entry name" value="Phage_capsid"/>
    <property type="match status" value="1"/>
</dbReference>
<evidence type="ECO:0000313" key="4">
    <source>
        <dbReference type="Proteomes" id="UP000266385"/>
    </source>
</evidence>
<dbReference type="RefSeq" id="WP_119377039.1">
    <property type="nucleotide sequence ID" value="NZ_QWFX01000013.1"/>
</dbReference>
<keyword evidence="4" id="KW-1185">Reference proteome</keyword>
<reference evidence="3 4" key="1">
    <citation type="submission" date="2018-08" db="EMBL/GenBank/DDBJ databases">
        <title>Henriciella mobilis sp. nov., isolated from seawater.</title>
        <authorList>
            <person name="Cheng H."/>
            <person name="Wu Y.-H."/>
            <person name="Xu X.-W."/>
            <person name="Guo L.-L."/>
        </authorList>
    </citation>
    <scope>NUCLEOTIDE SEQUENCE [LARGE SCALE GENOMIC DNA]</scope>
    <source>
        <strain evidence="3 4">JN25</strain>
    </source>
</reference>
<evidence type="ECO:0000259" key="2">
    <source>
        <dbReference type="Pfam" id="PF05065"/>
    </source>
</evidence>
<evidence type="ECO:0000256" key="1">
    <source>
        <dbReference type="ARBA" id="ARBA00004328"/>
    </source>
</evidence>
<comment type="caution">
    <text evidence="3">The sequence shown here is derived from an EMBL/GenBank/DDBJ whole genome shotgun (WGS) entry which is preliminary data.</text>
</comment>
<dbReference type="SUPFAM" id="SSF56563">
    <property type="entry name" value="Major capsid protein gp5"/>
    <property type="match status" value="1"/>
</dbReference>
<dbReference type="AlphaFoldDB" id="A0A399RD44"/>
<dbReference type="OrthoDB" id="9786516at2"/>
<dbReference type="Proteomes" id="UP000266385">
    <property type="component" value="Unassembled WGS sequence"/>
</dbReference>
<dbReference type="InterPro" id="IPR054612">
    <property type="entry name" value="Phage_capsid-like_C"/>
</dbReference>
<evidence type="ECO:0000313" key="3">
    <source>
        <dbReference type="EMBL" id="RIJ28504.1"/>
    </source>
</evidence>
<proteinExistence type="predicted"/>
<accession>A0A399RD44</accession>
<feature type="domain" description="Phage capsid-like C-terminal" evidence="2">
    <location>
        <begin position="113"/>
        <end position="392"/>
    </location>
</feature>
<comment type="subcellular location">
    <subcellularLocation>
        <location evidence="1">Virion</location>
    </subcellularLocation>
</comment>
<gene>
    <name evidence="3" type="ORF">D1223_14085</name>
</gene>
<dbReference type="Gene3D" id="3.30.2320.10">
    <property type="entry name" value="hypothetical protein PF0899 domain"/>
    <property type="match status" value="1"/>
</dbReference>
<organism evidence="3 4">
    <name type="scientific">Henriciella mobilis</name>
    <dbReference type="NCBI Taxonomy" id="2305467"/>
    <lineage>
        <taxon>Bacteria</taxon>
        <taxon>Pseudomonadati</taxon>
        <taxon>Pseudomonadota</taxon>
        <taxon>Alphaproteobacteria</taxon>
        <taxon>Hyphomonadales</taxon>
        <taxon>Hyphomonadaceae</taxon>
        <taxon>Henriciella</taxon>
    </lineage>
</organism>
<protein>
    <submittedName>
        <fullName evidence="3">Phage major capsid protein</fullName>
    </submittedName>
</protein>
<dbReference type="InterPro" id="IPR024455">
    <property type="entry name" value="Phage_capsid"/>
</dbReference>